<organism evidence="3 4">
    <name type="scientific">Henriciella pelagia</name>
    <dbReference type="NCBI Taxonomy" id="1977912"/>
    <lineage>
        <taxon>Bacteria</taxon>
        <taxon>Pseudomonadati</taxon>
        <taxon>Pseudomonadota</taxon>
        <taxon>Alphaproteobacteria</taxon>
        <taxon>Hyphomonadales</taxon>
        <taxon>Hyphomonadaceae</taxon>
        <taxon>Henriciella</taxon>
    </lineage>
</organism>
<dbReference type="Proteomes" id="UP000628854">
    <property type="component" value="Unassembled WGS sequence"/>
</dbReference>
<name>A0ABQ1JY68_9PROT</name>
<gene>
    <name evidence="3" type="ORF">GCM10011503_31530</name>
</gene>
<dbReference type="InterPro" id="IPR052558">
    <property type="entry name" value="Siderophore_Hydrolase_D"/>
</dbReference>
<evidence type="ECO:0008006" key="5">
    <source>
        <dbReference type="Google" id="ProtNLM"/>
    </source>
</evidence>
<sequence length="306" mass="34161">MFRRLKAAMVSEVEPRRRARFSLATLALTATITFPAAAQEPITFGQSYTIESEILGEARTVNVWVPPHADRDERAPYRTVYLIDGGTEQDWFHITGLMQLGALSWTFQPTIVVGIETDDRQNELTPLAQDPRYREEFPTSGDAVDFRAFITDEVQPFVANNFPVNGQSTVIGESLAGLFIVDTYLKEPATFDDYIAISPSLWWDDQRLGRDAPIFMAANDFEGTRLYLAYADEGGSMKAAIDLLSEAAVEAGIAVHYDDLSASQTHATIFHQAALNAVRLLYAEPPYDYGETPWYLVEGSERDAEE</sequence>
<protein>
    <recommendedName>
        <fullName evidence="5">Alpha/beta hydrolase</fullName>
    </recommendedName>
</protein>
<evidence type="ECO:0000313" key="3">
    <source>
        <dbReference type="EMBL" id="GGB80461.1"/>
    </source>
</evidence>
<dbReference type="RefSeq" id="WP_143434639.1">
    <property type="nucleotide sequence ID" value="NZ_BMKF01000003.1"/>
</dbReference>
<dbReference type="EMBL" id="BMKF01000003">
    <property type="protein sequence ID" value="GGB80461.1"/>
    <property type="molecule type" value="Genomic_DNA"/>
</dbReference>
<dbReference type="SUPFAM" id="SSF53474">
    <property type="entry name" value="alpha/beta-Hydrolases"/>
    <property type="match status" value="1"/>
</dbReference>
<accession>A0ABQ1JY68</accession>
<evidence type="ECO:0000256" key="2">
    <source>
        <dbReference type="ARBA" id="ARBA00022801"/>
    </source>
</evidence>
<keyword evidence="4" id="KW-1185">Reference proteome</keyword>
<comment type="caution">
    <text evidence="3">The sequence shown here is derived from an EMBL/GenBank/DDBJ whole genome shotgun (WGS) entry which is preliminary data.</text>
</comment>
<keyword evidence="2" id="KW-0378">Hydrolase</keyword>
<dbReference type="InterPro" id="IPR029058">
    <property type="entry name" value="AB_hydrolase_fold"/>
</dbReference>
<dbReference type="Gene3D" id="3.40.50.1820">
    <property type="entry name" value="alpha/beta hydrolase"/>
    <property type="match status" value="1"/>
</dbReference>
<dbReference type="PANTHER" id="PTHR40841:SF2">
    <property type="entry name" value="SIDEROPHORE-DEGRADING ESTERASE (EUROFUNG)"/>
    <property type="match status" value="1"/>
</dbReference>
<evidence type="ECO:0000256" key="1">
    <source>
        <dbReference type="ARBA" id="ARBA00005622"/>
    </source>
</evidence>
<evidence type="ECO:0000313" key="4">
    <source>
        <dbReference type="Proteomes" id="UP000628854"/>
    </source>
</evidence>
<reference evidence="4" key="1">
    <citation type="journal article" date="2019" name="Int. J. Syst. Evol. Microbiol.">
        <title>The Global Catalogue of Microorganisms (GCM) 10K type strain sequencing project: providing services to taxonomists for standard genome sequencing and annotation.</title>
        <authorList>
            <consortium name="The Broad Institute Genomics Platform"/>
            <consortium name="The Broad Institute Genome Sequencing Center for Infectious Disease"/>
            <person name="Wu L."/>
            <person name="Ma J."/>
        </authorList>
    </citation>
    <scope>NUCLEOTIDE SEQUENCE [LARGE SCALE GENOMIC DNA]</scope>
    <source>
        <strain evidence="4">CGMCC 1.15928</strain>
    </source>
</reference>
<dbReference type="Pfam" id="PF00756">
    <property type="entry name" value="Esterase"/>
    <property type="match status" value="1"/>
</dbReference>
<proteinExistence type="inferred from homology"/>
<dbReference type="PANTHER" id="PTHR40841">
    <property type="entry name" value="SIDEROPHORE TRIACETYLFUSARININE C ESTERASE"/>
    <property type="match status" value="1"/>
</dbReference>
<dbReference type="InterPro" id="IPR000801">
    <property type="entry name" value="Esterase-like"/>
</dbReference>
<comment type="similarity">
    <text evidence="1">Belongs to the esterase D family.</text>
</comment>